<evidence type="ECO:0000259" key="4">
    <source>
        <dbReference type="Pfam" id="PF11887"/>
    </source>
</evidence>
<sequence>MTLIRSSRRLLCLLAAITVAASGCAFQGVNSLPLPGAVGRGHDAAVFHIQIKNVGTLEPNAPVLIADVIVGSIASMTVDNWHANVDVSLKPDVIVPANAVATVGQTSLLGSMHLALDPPAGQTPTGRLAPGSTLGLNRASTYPSTEQTLSTLSVLINSGGVGQIGDIIDNTNAILQGREEQIRGALTRLDTVIGAMDSQRDNLAATIDNLDRLTGILAGQTNTLTDALRDIPPALEVLDRERPKLTEALTKLGKFSDITTRLINDSQADLLANLRNLQPTLKALADVGPKLDAALALAPTFPFPQNVIDRGVRGDYLNLYAVVDLTYPRLKRTIFRGTRFEDIDADLIPAPGDPYYLQYTYDPLNAPLTRTVPTAPPGTPAPAGPPSAGSPTAPETGPPSLPAEAPTPPLPTGGGN</sequence>
<dbReference type="PANTHER" id="PTHR33371:SF15">
    <property type="entry name" value="LIPOPROTEIN LPRN"/>
    <property type="match status" value="1"/>
</dbReference>
<dbReference type="Pfam" id="PF02470">
    <property type="entry name" value="MlaD"/>
    <property type="match status" value="1"/>
</dbReference>
<dbReference type="PANTHER" id="PTHR33371">
    <property type="entry name" value="INTERMEMBRANE PHOSPHOLIPID TRANSPORT SYSTEM BINDING PROTEIN MLAD-RELATED"/>
    <property type="match status" value="1"/>
</dbReference>
<dbReference type="InterPro" id="IPR003399">
    <property type="entry name" value="Mce/MlaD"/>
</dbReference>
<proteinExistence type="predicted"/>
<dbReference type="GO" id="GO:0005576">
    <property type="term" value="C:extracellular region"/>
    <property type="evidence" value="ECO:0007669"/>
    <property type="project" value="TreeGrafter"/>
</dbReference>
<keyword evidence="2" id="KW-0732">Signal</keyword>
<protein>
    <submittedName>
        <fullName evidence="5">MCE family protein</fullName>
    </submittedName>
</protein>
<keyword evidence="6" id="KW-1185">Reference proteome</keyword>
<name>A0A9X2YLM4_9MYCO</name>
<dbReference type="NCBIfam" id="TIGR00996">
    <property type="entry name" value="Mtu_fam_mce"/>
    <property type="match status" value="1"/>
</dbReference>
<dbReference type="InterPro" id="IPR052336">
    <property type="entry name" value="MlaD_Phospholipid_Transporter"/>
</dbReference>
<evidence type="ECO:0000256" key="2">
    <source>
        <dbReference type="SAM" id="SignalP"/>
    </source>
</evidence>
<dbReference type="InterPro" id="IPR005693">
    <property type="entry name" value="Mce"/>
</dbReference>
<feature type="compositionally biased region" description="Pro residues" evidence="1">
    <location>
        <begin position="396"/>
        <end position="416"/>
    </location>
</feature>
<dbReference type="PROSITE" id="PS51257">
    <property type="entry name" value="PROKAR_LIPOPROTEIN"/>
    <property type="match status" value="1"/>
</dbReference>
<feature type="signal peptide" evidence="2">
    <location>
        <begin position="1"/>
        <end position="21"/>
    </location>
</feature>
<dbReference type="EMBL" id="JACKSJ010000043">
    <property type="protein sequence ID" value="MCV7169384.1"/>
    <property type="molecule type" value="Genomic_DNA"/>
</dbReference>
<evidence type="ECO:0000259" key="3">
    <source>
        <dbReference type="Pfam" id="PF02470"/>
    </source>
</evidence>
<evidence type="ECO:0000313" key="6">
    <source>
        <dbReference type="Proteomes" id="UP001140293"/>
    </source>
</evidence>
<comment type="caution">
    <text evidence="5">The sequence shown here is derived from an EMBL/GenBank/DDBJ whole genome shotgun (WGS) entry which is preliminary data.</text>
</comment>
<feature type="domain" description="Mce/MlaD" evidence="3">
    <location>
        <begin position="47"/>
        <end position="119"/>
    </location>
</feature>
<dbReference type="SUPFAM" id="SSF64518">
    <property type="entry name" value="Phase 1 flagellin"/>
    <property type="match status" value="1"/>
</dbReference>
<dbReference type="InterPro" id="IPR024516">
    <property type="entry name" value="Mce_C"/>
</dbReference>
<evidence type="ECO:0000313" key="5">
    <source>
        <dbReference type="EMBL" id="MCV7169384.1"/>
    </source>
</evidence>
<feature type="compositionally biased region" description="Pro residues" evidence="1">
    <location>
        <begin position="374"/>
        <end position="385"/>
    </location>
</feature>
<dbReference type="AlphaFoldDB" id="A0A9X2YLM4"/>
<evidence type="ECO:0000256" key="1">
    <source>
        <dbReference type="SAM" id="MobiDB-lite"/>
    </source>
</evidence>
<gene>
    <name evidence="5" type="ORF">H7I41_05535</name>
</gene>
<dbReference type="Pfam" id="PF11887">
    <property type="entry name" value="Mce4_CUP1"/>
    <property type="match status" value="1"/>
</dbReference>
<reference evidence="5" key="1">
    <citation type="submission" date="2020-07" db="EMBL/GenBank/DDBJ databases">
        <authorList>
            <person name="Pettersson B.M.F."/>
            <person name="Behra P.R.K."/>
            <person name="Ramesh M."/>
            <person name="Das S."/>
            <person name="Dasgupta S."/>
            <person name="Kirsebom L.A."/>
        </authorList>
    </citation>
    <scope>NUCLEOTIDE SEQUENCE</scope>
    <source>
        <strain evidence="5">DSM 44615</strain>
    </source>
</reference>
<organism evidence="5 6">
    <name type="scientific">[Mycobacterium] manitobense</name>
    <dbReference type="NCBI Taxonomy" id="190147"/>
    <lineage>
        <taxon>Bacteria</taxon>
        <taxon>Bacillati</taxon>
        <taxon>Actinomycetota</taxon>
        <taxon>Actinomycetes</taxon>
        <taxon>Mycobacteriales</taxon>
        <taxon>Mycobacteriaceae</taxon>
        <taxon>Mycolicibacterium</taxon>
    </lineage>
</organism>
<reference evidence="5" key="2">
    <citation type="journal article" date="2022" name="BMC Genomics">
        <title>Comparative genome analysis of mycobacteria focusing on tRNA and non-coding RNA.</title>
        <authorList>
            <person name="Behra P.R.K."/>
            <person name="Pettersson B.M.F."/>
            <person name="Ramesh M."/>
            <person name="Das S."/>
            <person name="Dasgupta S."/>
            <person name="Kirsebom L.A."/>
        </authorList>
    </citation>
    <scope>NUCLEOTIDE SEQUENCE</scope>
    <source>
        <strain evidence="5">DSM 44615</strain>
    </source>
</reference>
<accession>A0A9X2YLM4</accession>
<feature type="region of interest" description="Disordered" evidence="1">
    <location>
        <begin position="368"/>
        <end position="416"/>
    </location>
</feature>
<dbReference type="Proteomes" id="UP001140293">
    <property type="component" value="Unassembled WGS sequence"/>
</dbReference>
<feature type="chain" id="PRO_5040830456" evidence="2">
    <location>
        <begin position="22"/>
        <end position="416"/>
    </location>
</feature>
<dbReference type="RefSeq" id="WP_264011575.1">
    <property type="nucleotide sequence ID" value="NZ_JACKSJ010000043.1"/>
</dbReference>
<feature type="domain" description="Mammalian cell entry C-terminal" evidence="4">
    <location>
        <begin position="127"/>
        <end position="295"/>
    </location>
</feature>